<dbReference type="AlphaFoldDB" id="A0A327ZKS8"/>
<evidence type="ECO:0000256" key="3">
    <source>
        <dbReference type="ARBA" id="ARBA00023163"/>
    </source>
</evidence>
<comment type="caution">
    <text evidence="5">The sequence shown here is derived from an EMBL/GenBank/DDBJ whole genome shotgun (WGS) entry which is preliminary data.</text>
</comment>
<protein>
    <submittedName>
        <fullName evidence="5">HxlR family transcriptional regulator</fullName>
    </submittedName>
</protein>
<sequence>MRTTSSVLELITSRWVVQILLALDGRRHRRFTELHKQIPGIGPSMLSSRLRELERRGLVTRSYHAEIPPRTEYDLTELGDSLLPALNALQDWAQRHGDDVRWPSSFC</sequence>
<dbReference type="InterPro" id="IPR036388">
    <property type="entry name" value="WH-like_DNA-bd_sf"/>
</dbReference>
<dbReference type="GO" id="GO:0003677">
    <property type="term" value="F:DNA binding"/>
    <property type="evidence" value="ECO:0007669"/>
    <property type="project" value="UniProtKB-KW"/>
</dbReference>
<evidence type="ECO:0000313" key="5">
    <source>
        <dbReference type="EMBL" id="RAK42875.1"/>
    </source>
</evidence>
<dbReference type="Pfam" id="PF01638">
    <property type="entry name" value="HxlR"/>
    <property type="match status" value="1"/>
</dbReference>
<proteinExistence type="predicted"/>
<evidence type="ECO:0000256" key="1">
    <source>
        <dbReference type="ARBA" id="ARBA00023015"/>
    </source>
</evidence>
<dbReference type="OrthoDB" id="3293788at2"/>
<evidence type="ECO:0000259" key="4">
    <source>
        <dbReference type="PROSITE" id="PS51118"/>
    </source>
</evidence>
<keyword evidence="6" id="KW-1185">Reference proteome</keyword>
<keyword evidence="3" id="KW-0804">Transcription</keyword>
<evidence type="ECO:0000313" key="6">
    <source>
        <dbReference type="Proteomes" id="UP000249341"/>
    </source>
</evidence>
<accession>A0A327ZKS8</accession>
<gene>
    <name evidence="5" type="ORF">B0I29_1015</name>
</gene>
<name>A0A327ZKS8_9ACTN</name>
<dbReference type="PROSITE" id="PS51118">
    <property type="entry name" value="HTH_HXLR"/>
    <property type="match status" value="1"/>
</dbReference>
<organism evidence="5 6">
    <name type="scientific">Actinoplanes lutulentus</name>
    <dbReference type="NCBI Taxonomy" id="1287878"/>
    <lineage>
        <taxon>Bacteria</taxon>
        <taxon>Bacillati</taxon>
        <taxon>Actinomycetota</taxon>
        <taxon>Actinomycetes</taxon>
        <taxon>Micromonosporales</taxon>
        <taxon>Micromonosporaceae</taxon>
        <taxon>Actinoplanes</taxon>
    </lineage>
</organism>
<dbReference type="InterPro" id="IPR002577">
    <property type="entry name" value="HTH_HxlR"/>
</dbReference>
<dbReference type="Gene3D" id="1.10.10.10">
    <property type="entry name" value="Winged helix-like DNA-binding domain superfamily/Winged helix DNA-binding domain"/>
    <property type="match status" value="1"/>
</dbReference>
<keyword evidence="1" id="KW-0805">Transcription regulation</keyword>
<dbReference type="EMBL" id="QLMJ01000001">
    <property type="protein sequence ID" value="RAK42875.1"/>
    <property type="molecule type" value="Genomic_DNA"/>
</dbReference>
<dbReference type="RefSeq" id="WP_111646709.1">
    <property type="nucleotide sequence ID" value="NZ_JACHWI010000001.1"/>
</dbReference>
<dbReference type="Proteomes" id="UP000249341">
    <property type="component" value="Unassembled WGS sequence"/>
</dbReference>
<dbReference type="PANTHER" id="PTHR33204">
    <property type="entry name" value="TRANSCRIPTIONAL REGULATOR, MARR FAMILY"/>
    <property type="match status" value="1"/>
</dbReference>
<reference evidence="5 6" key="1">
    <citation type="submission" date="2018-06" db="EMBL/GenBank/DDBJ databases">
        <title>Genomic Encyclopedia of Type Strains, Phase III (KMG-III): the genomes of soil and plant-associated and newly described type strains.</title>
        <authorList>
            <person name="Whitman W."/>
        </authorList>
    </citation>
    <scope>NUCLEOTIDE SEQUENCE [LARGE SCALE GENOMIC DNA]</scope>
    <source>
        <strain evidence="5 6">CGMCC 4.7090</strain>
    </source>
</reference>
<dbReference type="InterPro" id="IPR036390">
    <property type="entry name" value="WH_DNA-bd_sf"/>
</dbReference>
<keyword evidence="2" id="KW-0238">DNA-binding</keyword>
<dbReference type="SUPFAM" id="SSF46785">
    <property type="entry name" value="Winged helix' DNA-binding domain"/>
    <property type="match status" value="1"/>
</dbReference>
<evidence type="ECO:0000256" key="2">
    <source>
        <dbReference type="ARBA" id="ARBA00023125"/>
    </source>
</evidence>
<feature type="domain" description="HTH hxlR-type" evidence="4">
    <location>
        <begin position="2"/>
        <end position="101"/>
    </location>
</feature>